<dbReference type="RefSeq" id="WP_067568339.1">
    <property type="nucleotide sequence ID" value="NZ_LN999837.1"/>
</dbReference>
<dbReference type="Proteomes" id="UP000095477">
    <property type="component" value="Plasmid III"/>
</dbReference>
<dbReference type="KEGG" id="hed:TPER_HE00003_III"/>
<name>A0A143WS77_9ENTR</name>
<dbReference type="OrthoDB" id="5857832at2"/>
<dbReference type="InterPro" id="IPR048345">
    <property type="entry name" value="ParM_C"/>
</dbReference>
<evidence type="ECO:0000259" key="1">
    <source>
        <dbReference type="Pfam" id="PF06406"/>
    </source>
</evidence>
<organism evidence="3 4">
    <name type="scientific">Candidatus Hoaglandella endobia</name>
    <dbReference type="NCBI Taxonomy" id="1778263"/>
    <lineage>
        <taxon>Bacteria</taxon>
        <taxon>Pseudomonadati</taxon>
        <taxon>Pseudomonadota</taxon>
        <taxon>Gammaproteobacteria</taxon>
        <taxon>Enterobacterales</taxon>
        <taxon>Enterobacteriaceae</taxon>
        <taxon>Candidatus Hoaglandella</taxon>
    </lineage>
</organism>
<dbReference type="InterPro" id="IPR009440">
    <property type="entry name" value="ParM/StbA_N"/>
</dbReference>
<dbReference type="Pfam" id="PF06406">
    <property type="entry name" value="StbA_N"/>
    <property type="match status" value="1"/>
</dbReference>
<feature type="domain" description="Plasmid segregation protein ParM C-terminal" evidence="2">
    <location>
        <begin position="167"/>
        <end position="326"/>
    </location>
</feature>
<gene>
    <name evidence="3" type="primary">parM</name>
    <name evidence="3" type="ORF">TPER_HE00003</name>
</gene>
<keyword evidence="4" id="KW-1185">Reference proteome</keyword>
<feature type="domain" description="Plasmid segregation protein ParM/StbA N-terminal" evidence="1">
    <location>
        <begin position="2"/>
        <end position="162"/>
    </location>
</feature>
<dbReference type="Pfam" id="PF21523">
    <property type="entry name" value="ParM_N"/>
    <property type="match status" value="1"/>
</dbReference>
<dbReference type="PATRIC" id="fig|1778263.3.peg.571"/>
<dbReference type="InterPro" id="IPR043129">
    <property type="entry name" value="ATPase_NBD"/>
</dbReference>
<evidence type="ECO:0000313" key="3">
    <source>
        <dbReference type="EMBL" id="CUX96377.1"/>
    </source>
</evidence>
<dbReference type="EMBL" id="LN999837">
    <property type="protein sequence ID" value="CUX96377.1"/>
    <property type="molecule type" value="Genomic_DNA"/>
</dbReference>
<protein>
    <submittedName>
        <fullName evidence="3">Plasmid segregation protein ParM</fullName>
    </submittedName>
</protein>
<dbReference type="SUPFAM" id="SSF53067">
    <property type="entry name" value="Actin-like ATPase domain"/>
    <property type="match status" value="2"/>
</dbReference>
<evidence type="ECO:0000313" key="4">
    <source>
        <dbReference type="Proteomes" id="UP000095477"/>
    </source>
</evidence>
<dbReference type="AlphaFoldDB" id="A0A143WS77"/>
<dbReference type="InterPro" id="IPR056367">
    <property type="entry name" value="ASKHA_NBD_ParM_R1-like"/>
</dbReference>
<dbReference type="Gene3D" id="3.30.420.40">
    <property type="match status" value="2"/>
</dbReference>
<sequence>MIKVFCDDGSTAIKLCWYDKQHHEPKTLISQNTFTEGWKPVGFASDPIYNYEVDGLKYSFSKASAEVIPTTNIDFQYRTENLLSVHHALQLSGITPQEIELWVTLPISEYYTNHDAQENTFNIQRKISNLQRSISLNKRQVFTFGKIRVYPESVPAVVSALQIDNVHPLEQSLVVDLGGTTLDCGVIEGQFDSIAKISSDAGTGVSLVIRHVQDALLKADTLSNYYVADTIIREMMAGNDVNIFPLINNVEYIATVKTAFEISRNRLIEKVIQHVEQNYRGFHRIYLTGGGAEYLYTAFNAHWSTFKTKIKKLETPQLALVKALAEIGKHQ</sequence>
<proteinExistence type="predicted"/>
<accession>A0A143WS77</accession>
<reference evidence="4" key="1">
    <citation type="submission" date="2016-01" db="EMBL/GenBank/DDBJ databases">
        <authorList>
            <person name="Husnik F."/>
        </authorList>
    </citation>
    <scope>NUCLEOTIDE SEQUENCE [LARGE SCALE GENOMIC DNA]</scope>
    <source>
        <plasmid evidence="4">iii</plasmid>
    </source>
</reference>
<dbReference type="CDD" id="cd24022">
    <property type="entry name" value="ASKHA_NBD_ParM_R1-like"/>
    <property type="match status" value="1"/>
</dbReference>
<evidence type="ECO:0000259" key="2">
    <source>
        <dbReference type="Pfam" id="PF21523"/>
    </source>
</evidence>